<feature type="domain" description="Metallo-beta-lactamase" evidence="5">
    <location>
        <begin position="26"/>
        <end position="204"/>
    </location>
</feature>
<dbReference type="EMBL" id="RXOE01000002">
    <property type="protein sequence ID" value="RTQ34437.1"/>
    <property type="molecule type" value="Genomic_DNA"/>
</dbReference>
<name>A0A431TL97_9BURK</name>
<dbReference type="Pfam" id="PF00753">
    <property type="entry name" value="Lactamase_B"/>
    <property type="match status" value="1"/>
</dbReference>
<evidence type="ECO:0000256" key="4">
    <source>
        <dbReference type="ARBA" id="ARBA00022833"/>
    </source>
</evidence>
<dbReference type="CDD" id="cd06262">
    <property type="entry name" value="metallo-hydrolase-like_MBL-fold"/>
    <property type="match status" value="1"/>
</dbReference>
<dbReference type="RefSeq" id="WP_126469370.1">
    <property type="nucleotide sequence ID" value="NZ_RXOE01000002.1"/>
</dbReference>
<evidence type="ECO:0000256" key="2">
    <source>
        <dbReference type="ARBA" id="ARBA00022723"/>
    </source>
</evidence>
<evidence type="ECO:0000256" key="1">
    <source>
        <dbReference type="ARBA" id="ARBA00001947"/>
    </source>
</evidence>
<keyword evidence="3 6" id="KW-0378">Hydrolase</keyword>
<dbReference type="SMART" id="SM00849">
    <property type="entry name" value="Lactamase_B"/>
    <property type="match status" value="1"/>
</dbReference>
<dbReference type="GO" id="GO:0016787">
    <property type="term" value="F:hydrolase activity"/>
    <property type="evidence" value="ECO:0007669"/>
    <property type="project" value="UniProtKB-KW"/>
</dbReference>
<dbReference type="Proteomes" id="UP000267418">
    <property type="component" value="Unassembled WGS sequence"/>
</dbReference>
<dbReference type="InterPro" id="IPR036866">
    <property type="entry name" value="RibonucZ/Hydroxyglut_hydro"/>
</dbReference>
<comment type="cofactor">
    <cofactor evidence="1">
        <name>Zn(2+)</name>
        <dbReference type="ChEBI" id="CHEBI:29105"/>
    </cofactor>
</comment>
<dbReference type="PANTHER" id="PTHR46233:SF3">
    <property type="entry name" value="HYDROXYACYLGLUTATHIONE HYDROLASE GLOC"/>
    <property type="match status" value="1"/>
</dbReference>
<dbReference type="Gene3D" id="3.60.15.10">
    <property type="entry name" value="Ribonuclease Z/Hydroxyacylglutathione hydrolase-like"/>
    <property type="match status" value="1"/>
</dbReference>
<keyword evidence="4" id="KW-0862">Zinc</keyword>
<reference evidence="6 7" key="1">
    <citation type="submission" date="2018-12" db="EMBL/GenBank/DDBJ databases">
        <title>The genome of Variovorax gossypii DSM 100435.</title>
        <authorList>
            <person name="Gao J."/>
            <person name="Sun J."/>
        </authorList>
    </citation>
    <scope>NUCLEOTIDE SEQUENCE [LARGE SCALE GENOMIC DNA]</scope>
    <source>
        <strain evidence="6 7">DSM 100435</strain>
    </source>
</reference>
<comment type="caution">
    <text evidence="6">The sequence shown here is derived from an EMBL/GenBank/DDBJ whole genome shotgun (WGS) entry which is preliminary data.</text>
</comment>
<gene>
    <name evidence="6" type="ORF">EJP69_08350</name>
</gene>
<protein>
    <submittedName>
        <fullName evidence="6">MBL fold metallo-hydrolase</fullName>
    </submittedName>
</protein>
<evidence type="ECO:0000256" key="3">
    <source>
        <dbReference type="ARBA" id="ARBA00022801"/>
    </source>
</evidence>
<dbReference type="InterPro" id="IPR001279">
    <property type="entry name" value="Metallo-B-lactamas"/>
</dbReference>
<dbReference type="InterPro" id="IPR051453">
    <property type="entry name" value="MBL_Glyoxalase_II"/>
</dbReference>
<proteinExistence type="predicted"/>
<dbReference type="GO" id="GO:0046872">
    <property type="term" value="F:metal ion binding"/>
    <property type="evidence" value="ECO:0007669"/>
    <property type="project" value="UniProtKB-KW"/>
</dbReference>
<keyword evidence="7" id="KW-1185">Reference proteome</keyword>
<dbReference type="OrthoDB" id="9802991at2"/>
<accession>A0A431TL97</accession>
<sequence length="220" mass="23847">MIASTSHTSSSTGVDSVSTFTNGKWRQNCYVIGNEHRKALIVDPGSDPEGLLALINTLGVTPVAIVNTHAHYDHIGAVAVVQEKFGIPFYLHGDDAKLMKQANIYKILFESKSSIKVPEFDRDLAELEGDKLALDGFVVRIVRTPGHTPGSICLIVGNNLFSGDTLLPGAPGRTDLPGGDKKKLAQTLESLRQLDAGYLVHPGHGKPFALGEFWRKFDDK</sequence>
<organism evidence="6 7">
    <name type="scientific">Variovorax gossypii</name>
    <dbReference type="NCBI Taxonomy" id="1679495"/>
    <lineage>
        <taxon>Bacteria</taxon>
        <taxon>Pseudomonadati</taxon>
        <taxon>Pseudomonadota</taxon>
        <taxon>Betaproteobacteria</taxon>
        <taxon>Burkholderiales</taxon>
        <taxon>Comamonadaceae</taxon>
        <taxon>Variovorax</taxon>
    </lineage>
</organism>
<evidence type="ECO:0000313" key="7">
    <source>
        <dbReference type="Proteomes" id="UP000267418"/>
    </source>
</evidence>
<dbReference type="SUPFAM" id="SSF56281">
    <property type="entry name" value="Metallo-hydrolase/oxidoreductase"/>
    <property type="match status" value="1"/>
</dbReference>
<keyword evidence="2" id="KW-0479">Metal-binding</keyword>
<dbReference type="AlphaFoldDB" id="A0A431TL97"/>
<evidence type="ECO:0000313" key="6">
    <source>
        <dbReference type="EMBL" id="RTQ34437.1"/>
    </source>
</evidence>
<evidence type="ECO:0000259" key="5">
    <source>
        <dbReference type="SMART" id="SM00849"/>
    </source>
</evidence>
<dbReference type="PANTHER" id="PTHR46233">
    <property type="entry name" value="HYDROXYACYLGLUTATHIONE HYDROLASE GLOC"/>
    <property type="match status" value="1"/>
</dbReference>